<organism evidence="3 4">
    <name type="scientific">Cylicostephanus goldi</name>
    <name type="common">Nematode worm</name>
    <dbReference type="NCBI Taxonomy" id="71465"/>
    <lineage>
        <taxon>Eukaryota</taxon>
        <taxon>Metazoa</taxon>
        <taxon>Ecdysozoa</taxon>
        <taxon>Nematoda</taxon>
        <taxon>Chromadorea</taxon>
        <taxon>Rhabditida</taxon>
        <taxon>Rhabditina</taxon>
        <taxon>Rhabditomorpha</taxon>
        <taxon>Strongyloidea</taxon>
        <taxon>Strongylidae</taxon>
        <taxon>Cylicostephanus</taxon>
    </lineage>
</organism>
<dbReference type="Gene3D" id="3.30.160.60">
    <property type="entry name" value="Classic Zinc Finger"/>
    <property type="match status" value="1"/>
</dbReference>
<feature type="domain" description="C2H2-type" evidence="2">
    <location>
        <begin position="63"/>
        <end position="90"/>
    </location>
</feature>
<dbReference type="SMART" id="SM00355">
    <property type="entry name" value="ZnF_C2H2"/>
    <property type="match status" value="3"/>
</dbReference>
<keyword evidence="1" id="KW-0863">Zinc-finger</keyword>
<reference evidence="3 4" key="1">
    <citation type="submission" date="2018-11" db="EMBL/GenBank/DDBJ databases">
        <authorList>
            <consortium name="Pathogen Informatics"/>
        </authorList>
    </citation>
    <scope>NUCLEOTIDE SEQUENCE [LARGE SCALE GENOMIC DNA]</scope>
</reference>
<sequence length="221" mass="25258">MLMSPPPPGSVASAVVHTINEGDEDCMMMDIVELPTGSVSYTVASTREKKYKCSVCKLDRCMYLCQQCTVAFEDQQRARKHLAQHMIKGPAFPCEKCSSICLTEANLRDHLKKHAEQKLSYRCLKCTPHQIYYSEVALYYHLYVEHRIPIIAFCKSCLLASANMDRIFKHTYTRECSDRREEPRMTTVPILLRSLGFAIASELYFQPNDEAAYKKAIANKV</sequence>
<dbReference type="OrthoDB" id="5871033at2759"/>
<keyword evidence="1" id="KW-0479">Metal-binding</keyword>
<feature type="domain" description="C2H2-type" evidence="2">
    <location>
        <begin position="92"/>
        <end position="119"/>
    </location>
</feature>
<evidence type="ECO:0000259" key="2">
    <source>
        <dbReference type="PROSITE" id="PS50157"/>
    </source>
</evidence>
<proteinExistence type="predicted"/>
<keyword evidence="4" id="KW-1185">Reference proteome</keyword>
<protein>
    <recommendedName>
        <fullName evidence="2">C2H2-type domain-containing protein</fullName>
    </recommendedName>
</protein>
<dbReference type="PROSITE" id="PS50157">
    <property type="entry name" value="ZINC_FINGER_C2H2_2"/>
    <property type="match status" value="2"/>
</dbReference>
<name>A0A3P6QSP0_CYLGO</name>
<dbReference type="EMBL" id="UYRV01004766">
    <property type="protein sequence ID" value="VDK51909.1"/>
    <property type="molecule type" value="Genomic_DNA"/>
</dbReference>
<dbReference type="AlphaFoldDB" id="A0A3P6QSP0"/>
<dbReference type="GO" id="GO:0008270">
    <property type="term" value="F:zinc ion binding"/>
    <property type="evidence" value="ECO:0007669"/>
    <property type="project" value="UniProtKB-KW"/>
</dbReference>
<accession>A0A3P6QSP0</accession>
<keyword evidence="1" id="KW-0862">Zinc</keyword>
<gene>
    <name evidence="3" type="ORF">CGOC_LOCUS2195</name>
</gene>
<dbReference type="PROSITE" id="PS00028">
    <property type="entry name" value="ZINC_FINGER_C2H2_1"/>
    <property type="match status" value="2"/>
</dbReference>
<dbReference type="InterPro" id="IPR013087">
    <property type="entry name" value="Znf_C2H2_type"/>
</dbReference>
<evidence type="ECO:0000313" key="4">
    <source>
        <dbReference type="Proteomes" id="UP000271889"/>
    </source>
</evidence>
<evidence type="ECO:0000313" key="3">
    <source>
        <dbReference type="EMBL" id="VDK51909.1"/>
    </source>
</evidence>
<dbReference type="Proteomes" id="UP000271889">
    <property type="component" value="Unassembled WGS sequence"/>
</dbReference>
<evidence type="ECO:0000256" key="1">
    <source>
        <dbReference type="PROSITE-ProRule" id="PRU00042"/>
    </source>
</evidence>